<dbReference type="AlphaFoldDB" id="A0A9R1G3R8"/>
<name>A0A9R1G3R8_WHEAT</name>
<reference evidence="1" key="1">
    <citation type="journal article" date="2017" name="Gigascience">
        <title>The first near-complete assembly of the hexaploid bread wheat genome, Triticum aestivum.</title>
        <authorList>
            <person name="Zimin A.V."/>
            <person name="Puiu D."/>
            <person name="Hall R."/>
            <person name="Kingan S."/>
            <person name="Clavijo B.J."/>
            <person name="Salzberg S.L."/>
        </authorList>
    </citation>
    <scope>NUCLEOTIDE SEQUENCE</scope>
    <source>
        <tissue evidence="1">Leaf</tissue>
    </source>
</reference>
<gene>
    <name evidence="1" type="ORF">CFC21_049871</name>
</gene>
<dbReference type="Proteomes" id="UP000815260">
    <property type="component" value="Chromosome 3D"/>
</dbReference>
<sequence>GSLHWYVNNYITVFDTIVESFRLMRCPTVIGCADLFEMGGMLSMFGLNYEGTSVEMWVMQDYKAEIWALKYRVELPVAEISLQCGKFDHRWEVVVTSSWDGHVLVLVHFDGWLLQVGMEGQLVASFHRKGLRPTRFRLKQSLVSHAFFPALEGYVVNGSPFIR</sequence>
<reference evidence="1" key="2">
    <citation type="submission" date="2020-03" db="EMBL/GenBank/DDBJ databases">
        <title>The second near-complete assembly of the hexaploid bread wheat (Triticum aestivum) genome.</title>
        <authorList>
            <person name="Zimin A.V."/>
            <person name="Puiu D."/>
            <person name="Shumante A."/>
            <person name="Alonge M."/>
            <person name="Salzberg S.L."/>
        </authorList>
    </citation>
    <scope>NUCLEOTIDE SEQUENCE</scope>
    <source>
        <tissue evidence="1">Leaf</tissue>
    </source>
</reference>
<dbReference type="OrthoDB" id="581771at2759"/>
<evidence type="ECO:0000313" key="1">
    <source>
        <dbReference type="EMBL" id="KAF7039929.1"/>
    </source>
</evidence>
<feature type="non-terminal residue" evidence="1">
    <location>
        <position position="1"/>
    </location>
</feature>
<protein>
    <recommendedName>
        <fullName evidence="2">F-box associated domain-containing protein</fullName>
    </recommendedName>
</protein>
<accession>A0A9R1G3R8</accession>
<organism evidence="1">
    <name type="scientific">Triticum aestivum</name>
    <name type="common">Wheat</name>
    <dbReference type="NCBI Taxonomy" id="4565"/>
    <lineage>
        <taxon>Eukaryota</taxon>
        <taxon>Viridiplantae</taxon>
        <taxon>Streptophyta</taxon>
        <taxon>Embryophyta</taxon>
        <taxon>Tracheophyta</taxon>
        <taxon>Spermatophyta</taxon>
        <taxon>Magnoliopsida</taxon>
        <taxon>Liliopsida</taxon>
        <taxon>Poales</taxon>
        <taxon>Poaceae</taxon>
        <taxon>BOP clade</taxon>
        <taxon>Pooideae</taxon>
        <taxon>Triticodae</taxon>
        <taxon>Triticeae</taxon>
        <taxon>Triticinae</taxon>
        <taxon>Triticum</taxon>
    </lineage>
</organism>
<dbReference type="EMBL" id="CM022219">
    <property type="protein sequence ID" value="KAF7039929.1"/>
    <property type="molecule type" value="Genomic_DNA"/>
</dbReference>
<evidence type="ECO:0008006" key="2">
    <source>
        <dbReference type="Google" id="ProtNLM"/>
    </source>
</evidence>
<proteinExistence type="predicted"/>
<comment type="caution">
    <text evidence="1">The sequence shown here is derived from an EMBL/GenBank/DDBJ whole genome shotgun (WGS) entry which is preliminary data.</text>
</comment>